<keyword evidence="7" id="KW-0472">Membrane</keyword>
<dbReference type="InterPro" id="IPR001660">
    <property type="entry name" value="SAM"/>
</dbReference>
<dbReference type="KEGG" id="vde:111249458"/>
<dbReference type="PANTHER" id="PTHR24201">
    <property type="entry name" value="ANK_REP_REGION DOMAIN-CONTAINING PROTEIN"/>
    <property type="match status" value="1"/>
</dbReference>
<dbReference type="GO" id="GO:0044231">
    <property type="term" value="C:host cell presynaptic membrane"/>
    <property type="evidence" value="ECO:0007669"/>
    <property type="project" value="UniProtKB-KW"/>
</dbReference>
<feature type="compositionally biased region" description="Low complexity" evidence="9">
    <location>
        <begin position="425"/>
        <end position="461"/>
    </location>
</feature>
<evidence type="ECO:0000313" key="11">
    <source>
        <dbReference type="EnsemblMetazoa" id="XP_022659082"/>
    </source>
</evidence>
<dbReference type="InParanoid" id="A0A7M7JYM0"/>
<dbReference type="InterPro" id="IPR050776">
    <property type="entry name" value="Ank_Repeat/CDKN_Inhibitor"/>
</dbReference>
<dbReference type="InterPro" id="IPR036770">
    <property type="entry name" value="Ankyrin_rpt-contain_sf"/>
</dbReference>
<keyword evidence="3" id="KW-1052">Target cell membrane</keyword>
<dbReference type="FunCoup" id="A0A7M7JYM0">
    <property type="interactions" value="35"/>
</dbReference>
<evidence type="ECO:0000256" key="3">
    <source>
        <dbReference type="ARBA" id="ARBA00022537"/>
    </source>
</evidence>
<dbReference type="SUPFAM" id="SSF47769">
    <property type="entry name" value="SAM/Pointed domain"/>
    <property type="match status" value="1"/>
</dbReference>
<reference evidence="11" key="1">
    <citation type="submission" date="2021-01" db="UniProtKB">
        <authorList>
            <consortium name="EnsemblMetazoa"/>
        </authorList>
    </citation>
    <scope>IDENTIFICATION</scope>
</reference>
<evidence type="ECO:0000256" key="8">
    <source>
        <dbReference type="PROSITE-ProRule" id="PRU00023"/>
    </source>
</evidence>
<evidence type="ECO:0000256" key="1">
    <source>
        <dbReference type="ARBA" id="ARBA00004175"/>
    </source>
</evidence>
<evidence type="ECO:0000256" key="2">
    <source>
        <dbReference type="ARBA" id="ARBA00022483"/>
    </source>
</evidence>
<dbReference type="SUPFAM" id="SSF48403">
    <property type="entry name" value="Ankyrin repeat"/>
    <property type="match status" value="1"/>
</dbReference>
<keyword evidence="4" id="KW-0677">Repeat</keyword>
<keyword evidence="5" id="KW-0638">Presynaptic neurotoxin</keyword>
<dbReference type="GeneID" id="111249458"/>
<keyword evidence="2" id="KW-0268">Exocytosis</keyword>
<dbReference type="EnsemblMetazoa" id="XM_022803347">
    <property type="protein sequence ID" value="XP_022659082"/>
    <property type="gene ID" value="LOC111249458"/>
</dbReference>
<organism evidence="11 12">
    <name type="scientific">Varroa destructor</name>
    <name type="common">Honeybee mite</name>
    <dbReference type="NCBI Taxonomy" id="109461"/>
    <lineage>
        <taxon>Eukaryota</taxon>
        <taxon>Metazoa</taxon>
        <taxon>Ecdysozoa</taxon>
        <taxon>Arthropoda</taxon>
        <taxon>Chelicerata</taxon>
        <taxon>Arachnida</taxon>
        <taxon>Acari</taxon>
        <taxon>Parasitiformes</taxon>
        <taxon>Mesostigmata</taxon>
        <taxon>Gamasina</taxon>
        <taxon>Dermanyssoidea</taxon>
        <taxon>Varroidae</taxon>
        <taxon>Varroa</taxon>
    </lineage>
</organism>
<dbReference type="InterPro" id="IPR002110">
    <property type="entry name" value="Ankyrin_rpt"/>
</dbReference>
<evidence type="ECO:0000313" key="12">
    <source>
        <dbReference type="Proteomes" id="UP000594260"/>
    </source>
</evidence>
<dbReference type="Pfam" id="PF00536">
    <property type="entry name" value="SAM_1"/>
    <property type="match status" value="1"/>
</dbReference>
<dbReference type="InterPro" id="IPR013761">
    <property type="entry name" value="SAM/pointed_sf"/>
</dbReference>
<feature type="domain" description="SAM" evidence="10">
    <location>
        <begin position="504"/>
        <end position="569"/>
    </location>
</feature>
<evidence type="ECO:0000256" key="9">
    <source>
        <dbReference type="SAM" id="MobiDB-lite"/>
    </source>
</evidence>
<keyword evidence="7" id="KW-1053">Target membrane</keyword>
<dbReference type="OMA" id="RMERKFM"/>
<name>A0A7M7JYM0_VARDE</name>
<dbReference type="PROSITE" id="PS50297">
    <property type="entry name" value="ANK_REP_REGION"/>
    <property type="match status" value="2"/>
</dbReference>
<feature type="repeat" description="ANK" evidence="8">
    <location>
        <begin position="48"/>
        <end position="80"/>
    </location>
</feature>
<dbReference type="PANTHER" id="PTHR24201:SF15">
    <property type="entry name" value="ANKYRIN REPEAT DOMAIN-CONTAINING PROTEIN 66"/>
    <property type="match status" value="1"/>
</dbReference>
<protein>
    <recommendedName>
        <fullName evidence="10">SAM domain-containing protein</fullName>
    </recommendedName>
</protein>
<feature type="region of interest" description="Disordered" evidence="9">
    <location>
        <begin position="298"/>
        <end position="325"/>
    </location>
</feature>
<evidence type="ECO:0000256" key="5">
    <source>
        <dbReference type="ARBA" id="ARBA00023028"/>
    </source>
</evidence>
<accession>A0A7M7JYM0</accession>
<evidence type="ECO:0000256" key="4">
    <source>
        <dbReference type="ARBA" id="ARBA00022737"/>
    </source>
</evidence>
<dbReference type="PROSITE" id="PS50088">
    <property type="entry name" value="ANK_REPEAT"/>
    <property type="match status" value="2"/>
</dbReference>
<dbReference type="SMART" id="SM00248">
    <property type="entry name" value="ANK"/>
    <property type="match status" value="2"/>
</dbReference>
<dbReference type="Gene3D" id="1.25.40.20">
    <property type="entry name" value="Ankyrin repeat-containing domain"/>
    <property type="match status" value="1"/>
</dbReference>
<keyword evidence="5" id="KW-0528">Neurotoxin</keyword>
<feature type="compositionally biased region" description="Polar residues" evidence="9">
    <location>
        <begin position="300"/>
        <end position="323"/>
    </location>
</feature>
<feature type="region of interest" description="Disordered" evidence="9">
    <location>
        <begin position="410"/>
        <end position="465"/>
    </location>
</feature>
<feature type="repeat" description="ANK" evidence="8">
    <location>
        <begin position="81"/>
        <end position="113"/>
    </location>
</feature>
<dbReference type="AlphaFoldDB" id="A0A7M7JYM0"/>
<keyword evidence="6 8" id="KW-0040">ANK repeat</keyword>
<dbReference type="Proteomes" id="UP000594260">
    <property type="component" value="Unplaced"/>
</dbReference>
<comment type="subcellular location">
    <subcellularLocation>
        <location evidence="1">Target cell membrane</location>
    </subcellularLocation>
</comment>
<dbReference type="GO" id="GO:0006887">
    <property type="term" value="P:exocytosis"/>
    <property type="evidence" value="ECO:0007669"/>
    <property type="project" value="UniProtKB-KW"/>
</dbReference>
<keyword evidence="5" id="KW-0800">Toxin</keyword>
<dbReference type="SMART" id="SM00454">
    <property type="entry name" value="SAM"/>
    <property type="match status" value="1"/>
</dbReference>
<dbReference type="Pfam" id="PF12796">
    <property type="entry name" value="Ank_2"/>
    <property type="match status" value="1"/>
</dbReference>
<evidence type="ECO:0000256" key="6">
    <source>
        <dbReference type="ARBA" id="ARBA00023043"/>
    </source>
</evidence>
<dbReference type="CTD" id="36427"/>
<dbReference type="GO" id="GO:0044218">
    <property type="term" value="C:other organism cell membrane"/>
    <property type="evidence" value="ECO:0007669"/>
    <property type="project" value="UniProtKB-KW"/>
</dbReference>
<proteinExistence type="predicted"/>
<keyword evidence="12" id="KW-1185">Reference proteome</keyword>
<evidence type="ECO:0000259" key="10">
    <source>
        <dbReference type="SMART" id="SM00454"/>
    </source>
</evidence>
<dbReference type="OrthoDB" id="76949at2759"/>
<sequence>MTSSSALSLSCGTTTANGGDKFHAAAVDNYLDILRETTRKDCNTPDDDGLTPTLLAAYHGNLDALRLLVGRGGNPEKCDLFGQTALHLAAAKGHMNCVSFLVNFGTNLFALDNEFHTAKEVALINQREDILRFLDAAIAKESALNTKVVQKLKEKAIRDAEKRVKKFEKITHRSVEKAERDHRKEQRQRRKHTLITDSLTSANCRVVLPPGSAKNSAGGQSQKFSEIVSTINGTSRRGFGAVVSKKLLSKRTSTSIQTLNEQEAGKVLDPTRLGQLSIRSKVDNNDVIYAAPSNLMYGQRTRSPSHASTEHLSASSGAFNSADGSHGRIHMRDVFEAGLLTSSPNGNLNNISQTTSNQSADSCGVGEDLAPLTSSTSSIFERPGFGSVAFRNSLATNPALALAGPCVVTNGSSSKSGTSSGGQGFSSRTTLSSSTNSKSSSTTSSGSTSAEHSSEESATLSGSDSIGSVGSLVQRTNKRRSDLSDVPLCIQVSSWDDERTSLSSVDEDTNPVYIFLSVHHLQEYYSIFEREKIDLDALLLLNEADLQTIGLPLGPRKKLANAIEIRRAALDKPDEKFVDSRM</sequence>
<dbReference type="Gene3D" id="1.10.150.50">
    <property type="entry name" value="Transcription Factor, Ets-1"/>
    <property type="match status" value="1"/>
</dbReference>
<evidence type="ECO:0000256" key="7">
    <source>
        <dbReference type="ARBA" id="ARBA00023298"/>
    </source>
</evidence>
<dbReference type="RefSeq" id="XP_022659082.1">
    <property type="nucleotide sequence ID" value="XM_022803347.1"/>
</dbReference>